<name>A0A6C0HTL9_9ZZZZ</name>
<dbReference type="EMBL" id="MN740010">
    <property type="protein sequence ID" value="QHT83486.1"/>
    <property type="molecule type" value="Genomic_DNA"/>
</dbReference>
<protein>
    <submittedName>
        <fullName evidence="1">Uncharacterized protein</fullName>
    </submittedName>
</protein>
<proteinExistence type="predicted"/>
<evidence type="ECO:0000313" key="1">
    <source>
        <dbReference type="EMBL" id="QHT83486.1"/>
    </source>
</evidence>
<accession>A0A6C0HTL9</accession>
<dbReference type="AlphaFoldDB" id="A0A6C0HTL9"/>
<organism evidence="1">
    <name type="scientific">viral metagenome</name>
    <dbReference type="NCBI Taxonomy" id="1070528"/>
    <lineage>
        <taxon>unclassified sequences</taxon>
        <taxon>metagenomes</taxon>
        <taxon>organismal metagenomes</taxon>
    </lineage>
</organism>
<sequence length="74" mass="8703">MNLSVLLFLTSIILLNGYPFPFKFPSKRNFSEVFSTFDKYNSTTSILLDIPDTKFNAYDEIMKDKNLFMFMLNN</sequence>
<reference evidence="1" key="1">
    <citation type="journal article" date="2020" name="Nature">
        <title>Giant virus diversity and host interactions through global metagenomics.</title>
        <authorList>
            <person name="Schulz F."/>
            <person name="Roux S."/>
            <person name="Paez-Espino D."/>
            <person name="Jungbluth S."/>
            <person name="Walsh D.A."/>
            <person name="Denef V.J."/>
            <person name="McMahon K.D."/>
            <person name="Konstantinidis K.T."/>
            <person name="Eloe-Fadrosh E.A."/>
            <person name="Kyrpides N.C."/>
            <person name="Woyke T."/>
        </authorList>
    </citation>
    <scope>NUCLEOTIDE SEQUENCE</scope>
    <source>
        <strain evidence="1">GVMAG-M-3300023184-168</strain>
    </source>
</reference>